<keyword evidence="3" id="KW-1185">Reference proteome</keyword>
<feature type="non-terminal residue" evidence="2">
    <location>
        <position position="110"/>
    </location>
</feature>
<evidence type="ECO:0000259" key="1">
    <source>
        <dbReference type="Pfam" id="PF01227"/>
    </source>
</evidence>
<dbReference type="Proteomes" id="UP000265520">
    <property type="component" value="Unassembled WGS sequence"/>
</dbReference>
<keyword evidence="2" id="KW-0378">Hydrolase</keyword>
<dbReference type="InterPro" id="IPR020602">
    <property type="entry name" value="GTP_CycHdrlase_I_dom"/>
</dbReference>
<feature type="non-terminal residue" evidence="2">
    <location>
        <position position="1"/>
    </location>
</feature>
<dbReference type="AlphaFoldDB" id="A0A392RQK9"/>
<evidence type="ECO:0000313" key="2">
    <source>
        <dbReference type="EMBL" id="MCI37846.1"/>
    </source>
</evidence>
<comment type="caution">
    <text evidence="2">The sequence shown here is derived from an EMBL/GenBank/DDBJ whole genome shotgun (WGS) entry which is preliminary data.</text>
</comment>
<dbReference type="EMBL" id="LXQA010248983">
    <property type="protein sequence ID" value="MCI37846.1"/>
    <property type="molecule type" value="Genomic_DNA"/>
</dbReference>
<reference evidence="2 3" key="1">
    <citation type="journal article" date="2018" name="Front. Plant Sci.">
        <title>Red Clover (Trifolium pratense) and Zigzag Clover (T. medium) - A Picture of Genomic Similarities and Differences.</title>
        <authorList>
            <person name="Dluhosova J."/>
            <person name="Istvanek J."/>
            <person name="Nedelnik J."/>
            <person name="Repkova J."/>
        </authorList>
    </citation>
    <scope>NUCLEOTIDE SEQUENCE [LARGE SCALE GENOMIC DNA]</scope>
    <source>
        <strain evidence="3">cv. 10/8</strain>
        <tissue evidence="2">Leaf</tissue>
    </source>
</reference>
<feature type="domain" description="GTP cyclohydrolase I" evidence="1">
    <location>
        <begin position="2"/>
        <end position="32"/>
    </location>
</feature>
<sequence length="110" mass="11912">VKCHVGYVPSGERVVGLSKLSRVADVFAKRHSNHQGLVKILVSSGSGVFENKNADEWADFFSLLKFRDISMEKIHFRGSSDSSWCPSQSAKVSSKIGTVNPAMVTAVASI</sequence>
<dbReference type="SUPFAM" id="SSF55620">
    <property type="entry name" value="Tetrahydrobiopterin biosynthesis enzymes-like"/>
    <property type="match status" value="1"/>
</dbReference>
<evidence type="ECO:0000313" key="3">
    <source>
        <dbReference type="Proteomes" id="UP000265520"/>
    </source>
</evidence>
<proteinExistence type="predicted"/>
<dbReference type="Pfam" id="PF01227">
    <property type="entry name" value="GTP_cyclohydroI"/>
    <property type="match status" value="1"/>
</dbReference>
<organism evidence="2 3">
    <name type="scientific">Trifolium medium</name>
    <dbReference type="NCBI Taxonomy" id="97028"/>
    <lineage>
        <taxon>Eukaryota</taxon>
        <taxon>Viridiplantae</taxon>
        <taxon>Streptophyta</taxon>
        <taxon>Embryophyta</taxon>
        <taxon>Tracheophyta</taxon>
        <taxon>Spermatophyta</taxon>
        <taxon>Magnoliopsida</taxon>
        <taxon>eudicotyledons</taxon>
        <taxon>Gunneridae</taxon>
        <taxon>Pentapetalae</taxon>
        <taxon>rosids</taxon>
        <taxon>fabids</taxon>
        <taxon>Fabales</taxon>
        <taxon>Fabaceae</taxon>
        <taxon>Papilionoideae</taxon>
        <taxon>50 kb inversion clade</taxon>
        <taxon>NPAAA clade</taxon>
        <taxon>Hologalegina</taxon>
        <taxon>IRL clade</taxon>
        <taxon>Trifolieae</taxon>
        <taxon>Trifolium</taxon>
    </lineage>
</organism>
<name>A0A392RQK9_9FABA</name>
<dbReference type="InterPro" id="IPR043133">
    <property type="entry name" value="GTP-CH-I_C/QueF"/>
</dbReference>
<dbReference type="GO" id="GO:0016787">
    <property type="term" value="F:hydrolase activity"/>
    <property type="evidence" value="ECO:0007669"/>
    <property type="project" value="UniProtKB-KW"/>
</dbReference>
<accession>A0A392RQK9</accession>
<protein>
    <submittedName>
        <fullName evidence="2">GTP cyclohydrolase I</fullName>
    </submittedName>
</protein>
<dbReference type="UniPathway" id="UPA00848">
    <property type="reaction ID" value="UER00151"/>
</dbReference>
<dbReference type="Gene3D" id="3.30.1130.10">
    <property type="match status" value="1"/>
</dbReference>